<dbReference type="PANTHER" id="PTHR37203">
    <property type="match status" value="1"/>
</dbReference>
<dbReference type="Proteomes" id="UP001489004">
    <property type="component" value="Unassembled WGS sequence"/>
</dbReference>
<sequence>MDVDRELWEVLDMADDEELEELHNILYGRSPLSPVIKSLVVDNEPPAVAVRGREATMRRIDARFRFLAADSAATLRGHRPSYREALLTVRDRLEIKCPGGLATADLESEIFLYMLQRQARELRGLSDGRPTAAASAFMASEGDGMASGFAQSQAAKNVEQLAAPLKLGGQELLPTLLKLGSALWVRSFSGVALRQLGANLLTQHARYEAALQLLCRSSAKGIAATVPRQLAVQTAQKGVTLAAVRYSTVRGALSMLGPIMWAWLGVDLALKAVGTDYGRIVRAVFALAQIRLLRTHGFTNPA</sequence>
<dbReference type="EMBL" id="JALJOR010000010">
    <property type="protein sequence ID" value="KAK9810268.1"/>
    <property type="molecule type" value="Genomic_DNA"/>
</dbReference>
<protein>
    <submittedName>
        <fullName evidence="1">Uncharacterized protein</fullName>
    </submittedName>
</protein>
<evidence type="ECO:0000313" key="2">
    <source>
        <dbReference type="Proteomes" id="UP001489004"/>
    </source>
</evidence>
<dbReference type="PANTHER" id="PTHR37203:SF3">
    <property type="entry name" value="SLR0975 PROTEIN"/>
    <property type="match status" value="1"/>
</dbReference>
<dbReference type="AlphaFoldDB" id="A0AAW1PNS8"/>
<gene>
    <name evidence="1" type="ORF">WJX72_007661</name>
</gene>
<keyword evidence="2" id="KW-1185">Reference proteome</keyword>
<reference evidence="1 2" key="1">
    <citation type="journal article" date="2024" name="Nat. Commun.">
        <title>Phylogenomics reveals the evolutionary origins of lichenization in chlorophyte algae.</title>
        <authorList>
            <person name="Puginier C."/>
            <person name="Libourel C."/>
            <person name="Otte J."/>
            <person name="Skaloud P."/>
            <person name="Haon M."/>
            <person name="Grisel S."/>
            <person name="Petersen M."/>
            <person name="Berrin J.G."/>
            <person name="Delaux P.M."/>
            <person name="Dal Grande F."/>
            <person name="Keller J."/>
        </authorList>
    </citation>
    <scope>NUCLEOTIDE SEQUENCE [LARGE SCALE GENOMIC DNA]</scope>
    <source>
        <strain evidence="1 2">SAG 2043</strain>
    </source>
</reference>
<accession>A0AAW1PNS8</accession>
<organism evidence="1 2">
    <name type="scientific">[Myrmecia] bisecta</name>
    <dbReference type="NCBI Taxonomy" id="41462"/>
    <lineage>
        <taxon>Eukaryota</taxon>
        <taxon>Viridiplantae</taxon>
        <taxon>Chlorophyta</taxon>
        <taxon>core chlorophytes</taxon>
        <taxon>Trebouxiophyceae</taxon>
        <taxon>Trebouxiales</taxon>
        <taxon>Trebouxiaceae</taxon>
        <taxon>Myrmecia</taxon>
    </lineage>
</organism>
<comment type="caution">
    <text evidence="1">The sequence shown here is derived from an EMBL/GenBank/DDBJ whole genome shotgun (WGS) entry which is preliminary data.</text>
</comment>
<name>A0AAW1PNS8_9CHLO</name>
<proteinExistence type="predicted"/>
<evidence type="ECO:0000313" key="1">
    <source>
        <dbReference type="EMBL" id="KAK9810268.1"/>
    </source>
</evidence>